<name>A0A819P6K8_9BILA</name>
<organism evidence="1 2">
    <name type="scientific">Rotaria magnacalcarata</name>
    <dbReference type="NCBI Taxonomy" id="392030"/>
    <lineage>
        <taxon>Eukaryota</taxon>
        <taxon>Metazoa</taxon>
        <taxon>Spiralia</taxon>
        <taxon>Gnathifera</taxon>
        <taxon>Rotifera</taxon>
        <taxon>Eurotatoria</taxon>
        <taxon>Bdelloidea</taxon>
        <taxon>Philodinida</taxon>
        <taxon>Philodinidae</taxon>
        <taxon>Rotaria</taxon>
    </lineage>
</organism>
<evidence type="ECO:0000313" key="2">
    <source>
        <dbReference type="Proteomes" id="UP000663842"/>
    </source>
</evidence>
<sequence length="104" mass="12039">MNDEFQEPWRDSVATDCPVVDAGPSTSATSEAKDFRNKFARALFYNKSGISVAEMYNMRGYDRGAWAKSSEAIVKKKVVEQVLKYYIRHVERMNEHDEKRVERA</sequence>
<dbReference type="Proteomes" id="UP000663842">
    <property type="component" value="Unassembled WGS sequence"/>
</dbReference>
<dbReference type="AlphaFoldDB" id="A0A819P6K8"/>
<proteinExistence type="predicted"/>
<reference evidence="1" key="1">
    <citation type="submission" date="2021-02" db="EMBL/GenBank/DDBJ databases">
        <authorList>
            <person name="Nowell W R."/>
        </authorList>
    </citation>
    <scope>NUCLEOTIDE SEQUENCE</scope>
</reference>
<accession>A0A819P6K8</accession>
<protein>
    <submittedName>
        <fullName evidence="1">Uncharacterized protein</fullName>
    </submittedName>
</protein>
<comment type="caution">
    <text evidence="1">The sequence shown here is derived from an EMBL/GenBank/DDBJ whole genome shotgun (WGS) entry which is preliminary data.</text>
</comment>
<gene>
    <name evidence="1" type="ORF">UXM345_LOCUS16792</name>
</gene>
<dbReference type="EMBL" id="CAJOBF010002119">
    <property type="protein sequence ID" value="CAF4011416.1"/>
    <property type="molecule type" value="Genomic_DNA"/>
</dbReference>
<evidence type="ECO:0000313" key="1">
    <source>
        <dbReference type="EMBL" id="CAF4011416.1"/>
    </source>
</evidence>